<dbReference type="GeneID" id="36512974"/>
<evidence type="ECO:0000256" key="1">
    <source>
        <dbReference type="ARBA" id="ARBA00001713"/>
    </source>
</evidence>
<organism evidence="4 5">
    <name type="scientific">Halococcoides cellulosivorans</name>
    <dbReference type="NCBI Taxonomy" id="1679096"/>
    <lineage>
        <taxon>Archaea</taxon>
        <taxon>Methanobacteriati</taxon>
        <taxon>Methanobacteriota</taxon>
        <taxon>Stenosarchaea group</taxon>
        <taxon>Halobacteria</taxon>
        <taxon>Halobacteriales</taxon>
        <taxon>Haloarculaceae</taxon>
        <taxon>Halococcoides</taxon>
    </lineage>
</organism>
<dbReference type="EMBL" id="CP028858">
    <property type="protein sequence ID" value="AWB28132.1"/>
    <property type="molecule type" value="Genomic_DNA"/>
</dbReference>
<dbReference type="InterPro" id="IPR020672">
    <property type="entry name" value="Ribose5P_isomerase_typA_subgr"/>
</dbReference>
<dbReference type="GO" id="GO:0004751">
    <property type="term" value="F:ribose-5-phosphate isomerase activity"/>
    <property type="evidence" value="ECO:0007669"/>
    <property type="project" value="UniProtKB-UniRule"/>
</dbReference>
<comment type="similarity">
    <text evidence="3">Belongs to the ribose 5-phosphate isomerase family.</text>
</comment>
<dbReference type="FunFam" id="3.40.50.1360:FF:000001">
    <property type="entry name" value="Ribose-5-phosphate isomerase A"/>
    <property type="match status" value="1"/>
</dbReference>
<feature type="binding site" evidence="3">
    <location>
        <position position="122"/>
    </location>
    <ligand>
        <name>substrate</name>
    </ligand>
</feature>
<feature type="binding site" evidence="3">
    <location>
        <begin position="95"/>
        <end position="98"/>
    </location>
    <ligand>
        <name>substrate</name>
    </ligand>
</feature>
<dbReference type="InterPro" id="IPR004788">
    <property type="entry name" value="Ribose5P_isomerase_type_A"/>
</dbReference>
<comment type="function">
    <text evidence="3">Catalyzes the reversible conversion of ribose-5-phosphate to ribulose 5-phosphate.</text>
</comment>
<keyword evidence="2 3" id="KW-0413">Isomerase</keyword>
<dbReference type="GO" id="GO:0005829">
    <property type="term" value="C:cytosol"/>
    <property type="evidence" value="ECO:0007669"/>
    <property type="project" value="TreeGrafter"/>
</dbReference>
<gene>
    <name evidence="3" type="primary">rpiA</name>
    <name evidence="4" type="ORF">HARCEL1_10665</name>
</gene>
<dbReference type="Proteomes" id="UP000244727">
    <property type="component" value="Chromosome"/>
</dbReference>
<sequence length="225" mass="22681">MTDRTTAKRVAGEAAVEAIDDESVVGLGSGSTAATAITALGERVAAGLAVRGVPTSWQARQRAREAGIPLTDLDADRVDIAIDGADQVAPTALLKGGGGAHVREKIVDSDAERFLVVVDDSKVVDAIDQPVPLAVLPEARRPVADAIAALGGAAETRMATRRDGPVLTDDGAIVVDAAFGVIDDPAALATELSAIPGVVGHGLFVDAADAVYVGSADGSVAVCDR</sequence>
<comment type="catalytic activity">
    <reaction evidence="1 3">
        <text>aldehydo-D-ribose 5-phosphate = D-ribulose 5-phosphate</text>
        <dbReference type="Rhea" id="RHEA:14657"/>
        <dbReference type="ChEBI" id="CHEBI:58121"/>
        <dbReference type="ChEBI" id="CHEBI:58273"/>
        <dbReference type="EC" id="5.3.1.6"/>
    </reaction>
</comment>
<dbReference type="AlphaFoldDB" id="A0A2R4X2W8"/>
<dbReference type="RefSeq" id="WP_108383334.1">
    <property type="nucleotide sequence ID" value="NZ_CP028858.1"/>
</dbReference>
<protein>
    <recommendedName>
        <fullName evidence="3">Ribose-5-phosphate isomerase A</fullName>
        <ecNumber evidence="3">5.3.1.6</ecNumber>
    </recommendedName>
    <alternativeName>
        <fullName evidence="3">Phosphoriboisomerase A</fullName>
        <shortName evidence="3">PRI</shortName>
    </alternativeName>
</protein>
<comment type="pathway">
    <text evidence="3">Carbohydrate degradation; pentose phosphate pathway; D-ribose 5-phosphate from D-ribulose 5-phosphate (non-oxidative stage): step 1/1.</text>
</comment>
<evidence type="ECO:0000256" key="2">
    <source>
        <dbReference type="ARBA" id="ARBA00023235"/>
    </source>
</evidence>
<evidence type="ECO:0000313" key="5">
    <source>
        <dbReference type="Proteomes" id="UP000244727"/>
    </source>
</evidence>
<dbReference type="GO" id="GO:0009052">
    <property type="term" value="P:pentose-phosphate shunt, non-oxidative branch"/>
    <property type="evidence" value="ECO:0007669"/>
    <property type="project" value="UniProtKB-UniRule"/>
</dbReference>
<dbReference type="NCBIfam" id="TIGR00021">
    <property type="entry name" value="rpiA"/>
    <property type="match status" value="1"/>
</dbReference>
<dbReference type="PANTHER" id="PTHR11934:SF0">
    <property type="entry name" value="RIBOSE-5-PHOSPHATE ISOMERASE"/>
    <property type="match status" value="1"/>
</dbReference>
<proteinExistence type="inferred from homology"/>
<evidence type="ECO:0000256" key="3">
    <source>
        <dbReference type="HAMAP-Rule" id="MF_00170"/>
    </source>
</evidence>
<comment type="subunit">
    <text evidence="3">Homodimer.</text>
</comment>
<feature type="binding site" evidence="3">
    <location>
        <begin position="83"/>
        <end position="86"/>
    </location>
    <ligand>
        <name>substrate</name>
    </ligand>
</feature>
<dbReference type="HAMAP" id="MF_00170">
    <property type="entry name" value="Rib_5P_isom_A"/>
    <property type="match status" value="1"/>
</dbReference>
<keyword evidence="5" id="KW-1185">Reference proteome</keyword>
<dbReference type="EC" id="5.3.1.6" evidence="3"/>
<evidence type="ECO:0000313" key="4">
    <source>
        <dbReference type="EMBL" id="AWB28132.1"/>
    </source>
</evidence>
<dbReference type="UniPathway" id="UPA00115">
    <property type="reaction ID" value="UER00412"/>
</dbReference>
<dbReference type="SUPFAM" id="SSF100950">
    <property type="entry name" value="NagB/RpiA/CoA transferase-like"/>
    <property type="match status" value="1"/>
</dbReference>
<dbReference type="NCBIfam" id="NF001924">
    <property type="entry name" value="PRK00702.1"/>
    <property type="match status" value="1"/>
</dbReference>
<accession>A0A2R4X2W8</accession>
<dbReference type="Pfam" id="PF06026">
    <property type="entry name" value="Rib_5-P_isom_A"/>
    <property type="match status" value="1"/>
</dbReference>
<dbReference type="CDD" id="cd01398">
    <property type="entry name" value="RPI_A"/>
    <property type="match status" value="1"/>
</dbReference>
<dbReference type="Gene3D" id="3.30.70.260">
    <property type="match status" value="1"/>
</dbReference>
<dbReference type="KEGG" id="harc:HARCEL1_10665"/>
<dbReference type="InterPro" id="IPR037171">
    <property type="entry name" value="NagB/RpiA_transferase-like"/>
</dbReference>
<feature type="binding site" evidence="3">
    <location>
        <begin position="29"/>
        <end position="32"/>
    </location>
    <ligand>
        <name>substrate</name>
    </ligand>
</feature>
<dbReference type="PANTHER" id="PTHR11934">
    <property type="entry name" value="RIBOSE-5-PHOSPHATE ISOMERASE"/>
    <property type="match status" value="1"/>
</dbReference>
<dbReference type="GO" id="GO:0006014">
    <property type="term" value="P:D-ribose metabolic process"/>
    <property type="evidence" value="ECO:0007669"/>
    <property type="project" value="TreeGrafter"/>
</dbReference>
<feature type="active site" description="Proton acceptor" evidence="3">
    <location>
        <position position="104"/>
    </location>
</feature>
<name>A0A2R4X2W8_9EURY</name>
<dbReference type="Gene3D" id="3.40.50.1360">
    <property type="match status" value="1"/>
</dbReference>
<reference evidence="4 5" key="1">
    <citation type="submission" date="2018-04" db="EMBL/GenBank/DDBJ databases">
        <title>Halococcoides cellulosivorans gen. nov., sp. nov., an extremely halophilic cellulose-utilizing haloarchaeon from hypersaline lakes.</title>
        <authorList>
            <person name="Sorokin D.Y."/>
            <person name="Toshchakov S.V."/>
            <person name="Samarov N.I."/>
            <person name="Korzhenkov A."/>
            <person name="Kublanov I.V."/>
        </authorList>
    </citation>
    <scope>NUCLEOTIDE SEQUENCE [LARGE SCALE GENOMIC DNA]</scope>
    <source>
        <strain evidence="4 5">HArcel1</strain>
    </source>
</reference>
<dbReference type="SUPFAM" id="SSF75445">
    <property type="entry name" value="D-ribose-5-phosphate isomerase (RpiA), lid domain"/>
    <property type="match status" value="1"/>
</dbReference>